<keyword evidence="1 2" id="KW-0472">Membrane</keyword>
<evidence type="ECO:0000313" key="3">
    <source>
        <dbReference type="EMBL" id="TXK65973.1"/>
    </source>
</evidence>
<dbReference type="InterPro" id="IPR007401">
    <property type="entry name" value="DUF454"/>
</dbReference>
<dbReference type="EMBL" id="VRTS01000001">
    <property type="protein sequence ID" value="TXK65973.1"/>
    <property type="molecule type" value="Genomic_DNA"/>
</dbReference>
<name>A0A5C8L1M1_9GAMM</name>
<accession>A0A5C8L1M1</accession>
<dbReference type="PANTHER" id="PTHR35813">
    <property type="entry name" value="INNER MEMBRANE PROTEIN YBAN"/>
    <property type="match status" value="1"/>
</dbReference>
<proteinExistence type="predicted"/>
<dbReference type="RefSeq" id="WP_147890646.1">
    <property type="nucleotide sequence ID" value="NZ_VRTS01000001.1"/>
</dbReference>
<comment type="subcellular location">
    <subcellularLocation>
        <location evidence="1">Cell inner membrane</location>
        <topology evidence="1">Multi-pass membrane protein</topology>
    </subcellularLocation>
</comment>
<gene>
    <name evidence="3" type="ORF">FU658_02630</name>
</gene>
<dbReference type="GO" id="GO:0005886">
    <property type="term" value="C:plasma membrane"/>
    <property type="evidence" value="ECO:0007669"/>
    <property type="project" value="UniProtKB-SubCell"/>
</dbReference>
<dbReference type="Proteomes" id="UP000321248">
    <property type="component" value="Unassembled WGS sequence"/>
</dbReference>
<keyword evidence="2" id="KW-0812">Transmembrane</keyword>
<feature type="transmembrane region" description="Helical" evidence="2">
    <location>
        <begin position="12"/>
        <end position="32"/>
    </location>
</feature>
<organism evidence="3 4">
    <name type="scientific">Alkalisalibacterium limincola</name>
    <dbReference type="NCBI Taxonomy" id="2699169"/>
    <lineage>
        <taxon>Bacteria</taxon>
        <taxon>Pseudomonadati</taxon>
        <taxon>Pseudomonadota</taxon>
        <taxon>Gammaproteobacteria</taxon>
        <taxon>Lysobacterales</taxon>
        <taxon>Lysobacteraceae</taxon>
        <taxon>Alkalisalibacterium</taxon>
    </lineage>
</organism>
<evidence type="ECO:0000256" key="2">
    <source>
        <dbReference type="SAM" id="Phobius"/>
    </source>
</evidence>
<keyword evidence="1" id="KW-1003">Cell membrane</keyword>
<keyword evidence="2" id="KW-1133">Transmembrane helix</keyword>
<dbReference type="Pfam" id="PF04304">
    <property type="entry name" value="DUF454"/>
    <property type="match status" value="1"/>
</dbReference>
<evidence type="ECO:0000256" key="1">
    <source>
        <dbReference type="PIRNR" id="PIRNR016789"/>
    </source>
</evidence>
<dbReference type="PIRSF" id="PIRSF016789">
    <property type="entry name" value="DUF454"/>
    <property type="match status" value="1"/>
</dbReference>
<comment type="caution">
    <text evidence="3">The sequence shown here is derived from an EMBL/GenBank/DDBJ whole genome shotgun (WGS) entry which is preliminary data.</text>
</comment>
<reference evidence="3 4" key="1">
    <citation type="submission" date="2019-08" db="EMBL/GenBank/DDBJ databases">
        <authorList>
            <person name="Karlyshev A.V."/>
        </authorList>
    </citation>
    <scope>NUCLEOTIDE SEQUENCE [LARGE SCALE GENOMIC DNA]</scope>
    <source>
        <strain evidence="3 4">Alg18-2.2</strain>
    </source>
</reference>
<protein>
    <recommendedName>
        <fullName evidence="1">Inner membrane protein</fullName>
    </recommendedName>
</protein>
<keyword evidence="1" id="KW-0997">Cell inner membrane</keyword>
<dbReference type="OrthoDB" id="9816293at2"/>
<dbReference type="AlphaFoldDB" id="A0A5C8L1M1"/>
<evidence type="ECO:0000313" key="4">
    <source>
        <dbReference type="Proteomes" id="UP000321248"/>
    </source>
</evidence>
<sequence length="134" mass="14576">MSRGLSPNPLVRLAWLLAAWLALGLAVVGVVLPGLPTVPFVLLASWCAMRGSPRLHGWLAAHPRFGPMITEWERNGAVSRRAKRIAVAMMLLASGVMWFSPAPFLAWVLASATMLVVGTWLWRRPEPGGRLADA</sequence>
<feature type="transmembrane region" description="Helical" evidence="2">
    <location>
        <begin position="105"/>
        <end position="122"/>
    </location>
</feature>
<dbReference type="PANTHER" id="PTHR35813:SF1">
    <property type="entry name" value="INNER MEMBRANE PROTEIN YBAN"/>
    <property type="match status" value="1"/>
</dbReference>
<keyword evidence="4" id="KW-1185">Reference proteome</keyword>